<gene>
    <name evidence="3" type="ORF">GC105_15550</name>
</gene>
<protein>
    <recommendedName>
        <fullName evidence="2">Mannosyl-glycoprotein endo-beta-N-acetylglucosamidase-like domain-containing protein</fullName>
    </recommendedName>
</protein>
<organism evidence="3 4">
    <name type="scientific">Alkalibaculum sporogenes</name>
    <dbReference type="NCBI Taxonomy" id="2655001"/>
    <lineage>
        <taxon>Bacteria</taxon>
        <taxon>Bacillati</taxon>
        <taxon>Bacillota</taxon>
        <taxon>Clostridia</taxon>
        <taxon>Eubacteriales</taxon>
        <taxon>Eubacteriaceae</taxon>
        <taxon>Alkalibaculum</taxon>
    </lineage>
</organism>
<dbReference type="PANTHER" id="PTHR33308">
    <property type="entry name" value="PEPTIDOGLYCAN HYDROLASE FLGJ"/>
    <property type="match status" value="1"/>
</dbReference>
<accession>A0A6A7KCQ7</accession>
<dbReference type="Proteomes" id="UP000440004">
    <property type="component" value="Unassembled WGS sequence"/>
</dbReference>
<reference evidence="3 4" key="1">
    <citation type="submission" date="2019-10" db="EMBL/GenBank/DDBJ databases">
        <title>Alkalibaculum tamaniensis sp.nov., a new alkaliphilic acetogen, isolated on methoxylated aromatics from a mud volcano.</title>
        <authorList>
            <person name="Khomyakova M.A."/>
            <person name="Merkel A.Y."/>
            <person name="Bonch-Osmolovskaya E.A."/>
            <person name="Slobodkin A.I."/>
        </authorList>
    </citation>
    <scope>NUCLEOTIDE SEQUENCE [LARGE SCALE GENOMIC DNA]</scope>
    <source>
        <strain evidence="3 4">M08DMB</strain>
    </source>
</reference>
<dbReference type="GO" id="GO:0004040">
    <property type="term" value="F:amidase activity"/>
    <property type="evidence" value="ECO:0007669"/>
    <property type="project" value="InterPro"/>
</dbReference>
<proteinExistence type="predicted"/>
<comment type="caution">
    <text evidence="3">The sequence shown here is derived from an EMBL/GenBank/DDBJ whole genome shotgun (WGS) entry which is preliminary data.</text>
</comment>
<dbReference type="AlphaFoldDB" id="A0A6A7KCQ7"/>
<dbReference type="InterPro" id="IPR051056">
    <property type="entry name" value="Glycosyl_Hydrolase_73"/>
</dbReference>
<feature type="domain" description="Mannosyl-glycoprotein endo-beta-N-acetylglucosamidase-like" evidence="2">
    <location>
        <begin position="356"/>
        <end position="493"/>
    </location>
</feature>
<evidence type="ECO:0000256" key="1">
    <source>
        <dbReference type="ARBA" id="ARBA00022801"/>
    </source>
</evidence>
<dbReference type="Pfam" id="PF01832">
    <property type="entry name" value="Glucosaminidase"/>
    <property type="match status" value="1"/>
</dbReference>
<dbReference type="Gene3D" id="1.10.530.10">
    <property type="match status" value="1"/>
</dbReference>
<sequence length="930" mass="103673">MMISISKEDCWKHMKMRKVLSILLTLSLLLSTISMPIRTIRAFSDEELVITEAELKKQDITEDQNVIVKEQLEEETKEAVETYEIIEEIVEETKENQTDSENLAIRSTTNIITWKVLMSNLMVEPFMMASEGYYKVVNANADGTFSTTNTTYTDFKQAKAAMSTSSNANAVVLDNRRTVGNQVVAMKNGVVVTTADKVGKSTLSFTMTGNESISTYVENKIDAVYYDSSGSTVKMGISGQIVDGIKIEEVELVPMIQGIQSYYTKNSNNDLVHSVARYTINATNNRYIGKYESFTICKAPAFMSTGVKYYSIDGEKFYKDNQLKSLSGTFYPYYKYLTFRSKTNYTEAELNKYISSWNRSTSVLNAKGKAFIKAQEDYGVNAAMLLAFAVHESGYGTSKIAREKNNVFGVNATDSNPHGNASTYNSVESAIYNQAEYQISRGYADANTDGRYFGVNLGNKKVGLNVKYASDPYWGEKIAGHIYRMDKFLGNKDDNKYQLAISNKMTFAKDQPNASGKNYYKYAVKNFSLPVGIPILVVKNNNGWYEIQSDMGIDSVGTTPASYKTLYDFNVSKAYVSTSDFDLINQPATKYIDPAKVGTEQEVDDEQKVVDTKPPSIIVKSGSVSLSNNGFSRQDITVSITDESTFTKTITRNGSAITWPSDNKFTVDGVYIITAKDKMNNMSKFTFTIDKTKPKIEVKSTTGTNYTNNQFIKTDAKVTYSDANYLSRAVTHNGKSITWPTDSVFKTDGKYIITIKDKAGNVNTFTFTIDKTKPKIVAKSTTGTNYTNGKFVKTNTKVTYTDANYSSRAVTHNGKSITWPTDSVFKTNGKYIITIKDKAGNVNTFTFTIDKTKPAITVKTTKGFTIKNGQTSVHNVKATYSDANYSSRKVTRNGKSYTWPSQSTFKAKGTYIITVKDKAGNASTFKFIRR</sequence>
<dbReference type="PANTHER" id="PTHR33308:SF9">
    <property type="entry name" value="PEPTIDOGLYCAN HYDROLASE FLGJ"/>
    <property type="match status" value="1"/>
</dbReference>
<evidence type="ECO:0000313" key="4">
    <source>
        <dbReference type="Proteomes" id="UP000440004"/>
    </source>
</evidence>
<dbReference type="SMART" id="SM00047">
    <property type="entry name" value="LYZ2"/>
    <property type="match status" value="1"/>
</dbReference>
<dbReference type="EMBL" id="WHNX01000046">
    <property type="protein sequence ID" value="MPW27186.1"/>
    <property type="molecule type" value="Genomic_DNA"/>
</dbReference>
<name>A0A6A7KCQ7_9FIRM</name>
<keyword evidence="1" id="KW-0378">Hydrolase</keyword>
<evidence type="ECO:0000313" key="3">
    <source>
        <dbReference type="EMBL" id="MPW27186.1"/>
    </source>
</evidence>
<dbReference type="InterPro" id="IPR002901">
    <property type="entry name" value="MGlyc_endo_b_GlcNAc-like_dom"/>
</dbReference>
<evidence type="ECO:0000259" key="2">
    <source>
        <dbReference type="SMART" id="SM00047"/>
    </source>
</evidence>
<keyword evidence="4" id="KW-1185">Reference proteome</keyword>